<dbReference type="Proteomes" id="UP000701853">
    <property type="component" value="Chromosome 12"/>
</dbReference>
<keyword evidence="2" id="KW-1185">Reference proteome</keyword>
<comment type="caution">
    <text evidence="1">The sequence shown here is derived from an EMBL/GenBank/DDBJ whole genome shotgun (WGS) entry which is preliminary data.</text>
</comment>
<name>A0A8J5Y1U6_9ROSI</name>
<dbReference type="EMBL" id="JAHUZN010000012">
    <property type="protein sequence ID" value="KAG8474599.1"/>
    <property type="molecule type" value="Genomic_DNA"/>
</dbReference>
<dbReference type="AlphaFoldDB" id="A0A8J5Y1U6"/>
<dbReference type="OrthoDB" id="10392466at2759"/>
<accession>A0A8J5Y1U6</accession>
<protein>
    <submittedName>
        <fullName evidence="1">Uncharacterized protein</fullName>
    </submittedName>
</protein>
<gene>
    <name evidence="1" type="ORF">CXB51_031215</name>
</gene>
<evidence type="ECO:0000313" key="2">
    <source>
        <dbReference type="Proteomes" id="UP000701853"/>
    </source>
</evidence>
<organism evidence="1 2">
    <name type="scientific">Gossypium anomalum</name>
    <dbReference type="NCBI Taxonomy" id="47600"/>
    <lineage>
        <taxon>Eukaryota</taxon>
        <taxon>Viridiplantae</taxon>
        <taxon>Streptophyta</taxon>
        <taxon>Embryophyta</taxon>
        <taxon>Tracheophyta</taxon>
        <taxon>Spermatophyta</taxon>
        <taxon>Magnoliopsida</taxon>
        <taxon>eudicotyledons</taxon>
        <taxon>Gunneridae</taxon>
        <taxon>Pentapetalae</taxon>
        <taxon>rosids</taxon>
        <taxon>malvids</taxon>
        <taxon>Malvales</taxon>
        <taxon>Malvaceae</taxon>
        <taxon>Malvoideae</taxon>
        <taxon>Gossypium</taxon>
    </lineage>
</organism>
<sequence>MQFLRKLMVIHNRGLSYDGVGDGGSQRLKYIFYSFRALGLLSRRYRFSMKSSKYIGKRVSFHFSYYHTHFCPSLPLLIVNFLNALIYVSYFLQKLVEYIYIISLRGCRETCLVQKKF</sequence>
<reference evidence="1 2" key="1">
    <citation type="journal article" date="2021" name="bioRxiv">
        <title>The Gossypium anomalum genome as a resource for cotton improvement and evolutionary analysis of hybrid incompatibility.</title>
        <authorList>
            <person name="Grover C.E."/>
            <person name="Yuan D."/>
            <person name="Arick M.A."/>
            <person name="Miller E.R."/>
            <person name="Hu G."/>
            <person name="Peterson D.G."/>
            <person name="Wendel J.F."/>
            <person name="Udall J.A."/>
        </authorList>
    </citation>
    <scope>NUCLEOTIDE SEQUENCE [LARGE SCALE GENOMIC DNA]</scope>
    <source>
        <strain evidence="1">JFW-Udall</strain>
        <tissue evidence="1">Leaf</tissue>
    </source>
</reference>
<evidence type="ECO:0000313" key="1">
    <source>
        <dbReference type="EMBL" id="KAG8474599.1"/>
    </source>
</evidence>
<proteinExistence type="predicted"/>